<dbReference type="Gene3D" id="1.10.3720.10">
    <property type="entry name" value="MetI-like"/>
    <property type="match status" value="1"/>
</dbReference>
<keyword evidence="5" id="KW-0571">Peptide transport</keyword>
<evidence type="ECO:0000256" key="9">
    <source>
        <dbReference type="RuleBase" id="RU363032"/>
    </source>
</evidence>
<organism evidence="11 12">
    <name type="scientific">Methylobacterium pseudosasicola</name>
    <dbReference type="NCBI Taxonomy" id="582667"/>
    <lineage>
        <taxon>Bacteria</taxon>
        <taxon>Pseudomonadati</taxon>
        <taxon>Pseudomonadota</taxon>
        <taxon>Alphaproteobacteria</taxon>
        <taxon>Hyphomicrobiales</taxon>
        <taxon>Methylobacteriaceae</taxon>
        <taxon>Methylobacterium</taxon>
    </lineage>
</organism>
<keyword evidence="2 9" id="KW-0813">Transport</keyword>
<dbReference type="PROSITE" id="PS50928">
    <property type="entry name" value="ABC_TM1"/>
    <property type="match status" value="1"/>
</dbReference>
<dbReference type="InterPro" id="IPR035906">
    <property type="entry name" value="MetI-like_sf"/>
</dbReference>
<dbReference type="InterPro" id="IPR050366">
    <property type="entry name" value="BP-dependent_transpt_permease"/>
</dbReference>
<evidence type="ECO:0000256" key="8">
    <source>
        <dbReference type="ARBA" id="ARBA00023136"/>
    </source>
</evidence>
<dbReference type="Proteomes" id="UP000199048">
    <property type="component" value="Unassembled WGS sequence"/>
</dbReference>
<keyword evidence="3" id="KW-1003">Cell membrane</keyword>
<dbReference type="InterPro" id="IPR000515">
    <property type="entry name" value="MetI-like"/>
</dbReference>
<dbReference type="Pfam" id="PF00528">
    <property type="entry name" value="BPD_transp_1"/>
    <property type="match status" value="1"/>
</dbReference>
<evidence type="ECO:0000313" key="12">
    <source>
        <dbReference type="Proteomes" id="UP000199048"/>
    </source>
</evidence>
<evidence type="ECO:0000256" key="7">
    <source>
        <dbReference type="ARBA" id="ARBA00022989"/>
    </source>
</evidence>
<evidence type="ECO:0000256" key="1">
    <source>
        <dbReference type="ARBA" id="ARBA00004651"/>
    </source>
</evidence>
<feature type="transmembrane region" description="Helical" evidence="9">
    <location>
        <begin position="232"/>
        <end position="261"/>
    </location>
</feature>
<dbReference type="GO" id="GO:0005886">
    <property type="term" value="C:plasma membrane"/>
    <property type="evidence" value="ECO:0007669"/>
    <property type="project" value="UniProtKB-SubCell"/>
</dbReference>
<evidence type="ECO:0000259" key="10">
    <source>
        <dbReference type="PROSITE" id="PS50928"/>
    </source>
</evidence>
<feature type="transmembrane region" description="Helical" evidence="9">
    <location>
        <begin position="281"/>
        <end position="303"/>
    </location>
</feature>
<feature type="transmembrane region" description="Helical" evidence="9">
    <location>
        <begin position="49"/>
        <end position="70"/>
    </location>
</feature>
<evidence type="ECO:0000256" key="6">
    <source>
        <dbReference type="ARBA" id="ARBA00022927"/>
    </source>
</evidence>
<feature type="transmembrane region" description="Helical" evidence="9">
    <location>
        <begin position="163"/>
        <end position="190"/>
    </location>
</feature>
<keyword evidence="7 9" id="KW-1133">Transmembrane helix</keyword>
<dbReference type="OrthoDB" id="9766870at2"/>
<dbReference type="CDD" id="cd06261">
    <property type="entry name" value="TM_PBP2"/>
    <property type="match status" value="1"/>
</dbReference>
<evidence type="ECO:0000256" key="5">
    <source>
        <dbReference type="ARBA" id="ARBA00022856"/>
    </source>
</evidence>
<dbReference type="PANTHER" id="PTHR43386:SF1">
    <property type="entry name" value="D,D-DIPEPTIDE TRANSPORT SYSTEM PERMEASE PROTEIN DDPC-RELATED"/>
    <property type="match status" value="1"/>
</dbReference>
<reference evidence="12" key="1">
    <citation type="submission" date="2016-10" db="EMBL/GenBank/DDBJ databases">
        <authorList>
            <person name="Varghese N."/>
            <person name="Submissions S."/>
        </authorList>
    </citation>
    <scope>NUCLEOTIDE SEQUENCE [LARGE SCALE GENOMIC DNA]</scope>
    <source>
        <strain evidence="12">BL36</strain>
    </source>
</reference>
<feature type="transmembrane region" description="Helical" evidence="9">
    <location>
        <begin position="117"/>
        <end position="143"/>
    </location>
</feature>
<keyword evidence="12" id="KW-1185">Reference proteome</keyword>
<comment type="subcellular location">
    <subcellularLocation>
        <location evidence="1 9">Cell membrane</location>
        <topology evidence="1 9">Multi-pass membrane protein</topology>
    </subcellularLocation>
</comment>
<dbReference type="PANTHER" id="PTHR43386">
    <property type="entry name" value="OLIGOPEPTIDE TRANSPORT SYSTEM PERMEASE PROTEIN APPC"/>
    <property type="match status" value="1"/>
</dbReference>
<dbReference type="AlphaFoldDB" id="A0A1I4JYS5"/>
<dbReference type="Pfam" id="PF12911">
    <property type="entry name" value="OppC_N"/>
    <property type="match status" value="1"/>
</dbReference>
<evidence type="ECO:0000256" key="2">
    <source>
        <dbReference type="ARBA" id="ARBA00022448"/>
    </source>
</evidence>
<dbReference type="InterPro" id="IPR025966">
    <property type="entry name" value="OppC_N"/>
</dbReference>
<comment type="similarity">
    <text evidence="9">Belongs to the binding-protein-dependent transport system permease family.</text>
</comment>
<sequence>MSLPPDTAALAAPALPQNLEVPIEVPAALAPVRSPTSLALRRGLHHGGFLIGAGILGLIVLAALAAPLIAPHDPYAQDVSRRLIPPIWQAKGTWDHVLGTDKLGRDYLSRLLYGGQISLLIGISAALISGVIGTVLGLCAGYFGGWVDSVVSYIVTTRLAMPVVLVALAMASLVGGSLKVVVLVLGFLLWDRFAVVTRAATQQIRNQDFVSAARAAGLTDLRIIGQEILPNILNALIVVATLEMAHAILLEAALSFLGLGVQPPLPSWGLMIAEGKQYMFFQPWVITIPGVALLFLVLAINLLGDGLRDITAPEGRN</sequence>
<protein>
    <submittedName>
        <fullName evidence="11">Peptide/nickel transport system permease protein</fullName>
    </submittedName>
</protein>
<dbReference type="GO" id="GO:0055085">
    <property type="term" value="P:transmembrane transport"/>
    <property type="evidence" value="ECO:0007669"/>
    <property type="project" value="InterPro"/>
</dbReference>
<dbReference type="GO" id="GO:0015031">
    <property type="term" value="P:protein transport"/>
    <property type="evidence" value="ECO:0007669"/>
    <property type="project" value="UniProtKB-KW"/>
</dbReference>
<evidence type="ECO:0000313" key="11">
    <source>
        <dbReference type="EMBL" id="SFL71491.1"/>
    </source>
</evidence>
<proteinExistence type="inferred from homology"/>
<name>A0A1I4JYS5_9HYPH</name>
<keyword evidence="4 9" id="KW-0812">Transmembrane</keyword>
<dbReference type="STRING" id="582667.SAMN05192568_100942"/>
<dbReference type="GO" id="GO:0015833">
    <property type="term" value="P:peptide transport"/>
    <property type="evidence" value="ECO:0007669"/>
    <property type="project" value="UniProtKB-KW"/>
</dbReference>
<feature type="domain" description="ABC transmembrane type-1" evidence="10">
    <location>
        <begin position="115"/>
        <end position="304"/>
    </location>
</feature>
<keyword evidence="6" id="KW-0653">Protein transport</keyword>
<evidence type="ECO:0000256" key="4">
    <source>
        <dbReference type="ARBA" id="ARBA00022692"/>
    </source>
</evidence>
<evidence type="ECO:0000256" key="3">
    <source>
        <dbReference type="ARBA" id="ARBA00022475"/>
    </source>
</evidence>
<gene>
    <name evidence="11" type="ORF">SAMN05192568_100942</name>
</gene>
<keyword evidence="8 9" id="KW-0472">Membrane</keyword>
<dbReference type="RefSeq" id="WP_092040046.1">
    <property type="nucleotide sequence ID" value="NZ_FOTK01000009.1"/>
</dbReference>
<dbReference type="SUPFAM" id="SSF161098">
    <property type="entry name" value="MetI-like"/>
    <property type="match status" value="1"/>
</dbReference>
<accession>A0A1I4JYS5</accession>
<dbReference type="EMBL" id="FOTK01000009">
    <property type="protein sequence ID" value="SFL71491.1"/>
    <property type="molecule type" value="Genomic_DNA"/>
</dbReference>